<keyword evidence="4" id="KW-1185">Reference proteome</keyword>
<evidence type="ECO:0000256" key="1">
    <source>
        <dbReference type="SAM" id="MobiDB-lite"/>
    </source>
</evidence>
<dbReference type="KEGG" id="gpi:GPICK_02050"/>
<dbReference type="AlphaFoldDB" id="A0A0B5B720"/>
<evidence type="ECO:0000313" key="4">
    <source>
        <dbReference type="Proteomes" id="UP000057609"/>
    </source>
</evidence>
<dbReference type="SUPFAM" id="SSF54427">
    <property type="entry name" value="NTF2-like"/>
    <property type="match status" value="1"/>
</dbReference>
<protein>
    <recommendedName>
        <fullName evidence="5">DUF4440 domain-containing protein</fullName>
    </recommendedName>
</protein>
<feature type="signal peptide" evidence="2">
    <location>
        <begin position="1"/>
        <end position="22"/>
    </location>
</feature>
<evidence type="ECO:0008006" key="5">
    <source>
        <dbReference type="Google" id="ProtNLM"/>
    </source>
</evidence>
<dbReference type="STRING" id="345632.GPICK_02050"/>
<name>A0A0B5B720_9BACT</name>
<keyword evidence="2" id="KW-0732">Signal</keyword>
<evidence type="ECO:0000313" key="3">
    <source>
        <dbReference type="EMBL" id="AJE02318.1"/>
    </source>
</evidence>
<dbReference type="Proteomes" id="UP000057609">
    <property type="component" value="Chromosome"/>
</dbReference>
<feature type="chain" id="PRO_5002098191" description="DUF4440 domain-containing protein" evidence="2">
    <location>
        <begin position="23"/>
        <end position="162"/>
    </location>
</feature>
<sequence length="162" mass="17523">MNAVRTIAASLIAVALALPAEARKGAPADPAVAAEARQSLEGILDLWRAGNYEGVYDQTSVSGRESREAFARKLASASRRPACCWEKMQEVRATAGSGDAVTIRARFGLEGPGETEYSTRSVRLVREEGGWRATQADLLALAGAKKKRHRHSRTSTRERGGW</sequence>
<dbReference type="RefSeq" id="WP_039740089.1">
    <property type="nucleotide sequence ID" value="NZ_CP009788.1"/>
</dbReference>
<dbReference type="HOGENOM" id="CLU_141547_0_0_7"/>
<feature type="region of interest" description="Disordered" evidence="1">
    <location>
        <begin position="143"/>
        <end position="162"/>
    </location>
</feature>
<dbReference type="EMBL" id="CP009788">
    <property type="protein sequence ID" value="AJE02318.1"/>
    <property type="molecule type" value="Genomic_DNA"/>
</dbReference>
<dbReference type="OrthoDB" id="5397870at2"/>
<proteinExistence type="predicted"/>
<accession>A0A0B5B720</accession>
<gene>
    <name evidence="3" type="ORF">GPICK_02050</name>
</gene>
<feature type="compositionally biased region" description="Basic residues" evidence="1">
    <location>
        <begin position="144"/>
        <end position="154"/>
    </location>
</feature>
<evidence type="ECO:0000256" key="2">
    <source>
        <dbReference type="SAM" id="SignalP"/>
    </source>
</evidence>
<dbReference type="InterPro" id="IPR032710">
    <property type="entry name" value="NTF2-like_dom_sf"/>
</dbReference>
<reference evidence="3 4" key="1">
    <citation type="journal article" date="2015" name="Genome Announc.">
        <title>Complete Genome of Geobacter pickeringii G13T, a Metal-Reducing Isolate from Sedimentary Kaolin Deposits.</title>
        <authorList>
            <person name="Badalamenti J.P."/>
            <person name="Bond D.R."/>
        </authorList>
    </citation>
    <scope>NUCLEOTIDE SEQUENCE [LARGE SCALE GENOMIC DNA]</scope>
    <source>
        <strain evidence="3 4">G13</strain>
    </source>
</reference>
<organism evidence="3 4">
    <name type="scientific">Geobacter pickeringii</name>
    <dbReference type="NCBI Taxonomy" id="345632"/>
    <lineage>
        <taxon>Bacteria</taxon>
        <taxon>Pseudomonadati</taxon>
        <taxon>Thermodesulfobacteriota</taxon>
        <taxon>Desulfuromonadia</taxon>
        <taxon>Geobacterales</taxon>
        <taxon>Geobacteraceae</taxon>
        <taxon>Geobacter</taxon>
    </lineage>
</organism>